<accession>X5H152</accession>
<keyword evidence="2" id="KW-1185">Reference proteome</keyword>
<organism evidence="1 2">
    <name type="scientific">Ehrlichia japonica</name>
    <dbReference type="NCBI Taxonomy" id="391036"/>
    <lineage>
        <taxon>Bacteria</taxon>
        <taxon>Pseudomonadati</taxon>
        <taxon>Pseudomonadota</taxon>
        <taxon>Alphaproteobacteria</taxon>
        <taxon>Rickettsiales</taxon>
        <taxon>Anaplasmataceae</taxon>
        <taxon>Ehrlichia</taxon>
    </lineage>
</organism>
<protein>
    <submittedName>
        <fullName evidence="1">Uncharacterized protein</fullName>
    </submittedName>
</protein>
<dbReference type="EMBL" id="CP007474">
    <property type="protein sequence ID" value="AHX04504.1"/>
    <property type="molecule type" value="Genomic_DNA"/>
</dbReference>
<name>X5H152_9RICK</name>
<dbReference type="HOGENOM" id="CLU_3308873_0_0_5"/>
<dbReference type="Proteomes" id="UP000023762">
    <property type="component" value="Chromosome"/>
</dbReference>
<evidence type="ECO:0000313" key="2">
    <source>
        <dbReference type="Proteomes" id="UP000023762"/>
    </source>
</evidence>
<evidence type="ECO:0000313" key="1">
    <source>
        <dbReference type="EMBL" id="AHX04504.1"/>
    </source>
</evidence>
<gene>
    <name evidence="1" type="ORF">EHF_0331</name>
</gene>
<reference evidence="1 2" key="1">
    <citation type="submission" date="2014-03" db="EMBL/GenBank/DDBJ databases">
        <title>Sequencing and Comparison of Genomes and Transcriptome Profiles of Human Ehrlichiosis Agents.</title>
        <authorList>
            <person name="Lin M."/>
            <person name="Daugherty S.C."/>
            <person name="Nagaraj S."/>
            <person name="Cheng Z."/>
            <person name="Xiong Q."/>
            <person name="Lin F.-Y."/>
            <person name="Sengamalay N."/>
            <person name="Ott S."/>
            <person name="Godinez A."/>
            <person name="Tallon L.J."/>
            <person name="Sadzewicz L."/>
            <person name="Fraser C.M."/>
            <person name="Dunning Hotopp J.C."/>
            <person name="Rikihisa Y."/>
        </authorList>
    </citation>
    <scope>NUCLEOTIDE SEQUENCE [LARGE SCALE GENOMIC DNA]</scope>
    <source>
        <strain evidence="1 2">HF</strain>
    </source>
</reference>
<dbReference type="KEGG" id="ehh:EHF_0331"/>
<sequence>MTIGPAPIISIDSISVRFGMMYIKNLIVNTITINASSSK</sequence>
<dbReference type="AlphaFoldDB" id="X5H152"/>
<proteinExistence type="predicted"/>